<keyword evidence="6 9" id="KW-0472">Membrane</keyword>
<feature type="transmembrane region" description="Helical" evidence="9">
    <location>
        <begin position="77"/>
        <end position="98"/>
    </location>
</feature>
<feature type="domain" description="G-protein coupled receptors family 1 profile" evidence="10">
    <location>
        <begin position="91"/>
        <end position="349"/>
    </location>
</feature>
<name>A0A210R1Z5_MIZYE</name>
<keyword evidence="4 9" id="KW-1133">Transmembrane helix</keyword>
<evidence type="ECO:0000313" key="12">
    <source>
        <dbReference type="Proteomes" id="UP000242188"/>
    </source>
</evidence>
<evidence type="ECO:0000256" key="2">
    <source>
        <dbReference type="ARBA" id="ARBA00022475"/>
    </source>
</evidence>
<dbReference type="InterPro" id="IPR000276">
    <property type="entry name" value="GPCR_Rhodpsn"/>
</dbReference>
<organism evidence="11 12">
    <name type="scientific">Mizuhopecten yessoensis</name>
    <name type="common">Japanese scallop</name>
    <name type="synonym">Patinopecten yessoensis</name>
    <dbReference type="NCBI Taxonomy" id="6573"/>
    <lineage>
        <taxon>Eukaryota</taxon>
        <taxon>Metazoa</taxon>
        <taxon>Spiralia</taxon>
        <taxon>Lophotrochozoa</taxon>
        <taxon>Mollusca</taxon>
        <taxon>Bivalvia</taxon>
        <taxon>Autobranchia</taxon>
        <taxon>Pteriomorphia</taxon>
        <taxon>Pectinida</taxon>
        <taxon>Pectinoidea</taxon>
        <taxon>Pectinidae</taxon>
        <taxon>Mizuhopecten</taxon>
    </lineage>
</organism>
<accession>A0A210R1Z5</accession>
<evidence type="ECO:0000256" key="8">
    <source>
        <dbReference type="ARBA" id="ARBA00023224"/>
    </source>
</evidence>
<evidence type="ECO:0000256" key="7">
    <source>
        <dbReference type="ARBA" id="ARBA00023170"/>
    </source>
</evidence>
<feature type="transmembrane region" description="Helical" evidence="9">
    <location>
        <begin position="293"/>
        <end position="317"/>
    </location>
</feature>
<evidence type="ECO:0000256" key="4">
    <source>
        <dbReference type="ARBA" id="ARBA00022989"/>
    </source>
</evidence>
<gene>
    <name evidence="11" type="ORF">KP79_PYT03873</name>
</gene>
<dbReference type="PRINTS" id="PR00237">
    <property type="entry name" value="GPCRRHODOPSN"/>
</dbReference>
<dbReference type="GO" id="GO:0004930">
    <property type="term" value="F:G protein-coupled receptor activity"/>
    <property type="evidence" value="ECO:0007669"/>
    <property type="project" value="UniProtKB-KW"/>
</dbReference>
<feature type="transmembrane region" description="Helical" evidence="9">
    <location>
        <begin position="191"/>
        <end position="214"/>
    </location>
</feature>
<keyword evidence="12" id="KW-1185">Reference proteome</keyword>
<proteinExistence type="predicted"/>
<dbReference type="InterPro" id="IPR017452">
    <property type="entry name" value="GPCR_Rhodpsn_7TM"/>
</dbReference>
<keyword evidence="2" id="KW-1003">Cell membrane</keyword>
<feature type="transmembrane region" description="Helical" evidence="9">
    <location>
        <begin position="110"/>
        <end position="130"/>
    </location>
</feature>
<evidence type="ECO:0000256" key="1">
    <source>
        <dbReference type="ARBA" id="ARBA00004651"/>
    </source>
</evidence>
<protein>
    <submittedName>
        <fullName evidence="11">5-hydroxytryptamine receptor 1D</fullName>
    </submittedName>
</protein>
<evidence type="ECO:0000256" key="6">
    <source>
        <dbReference type="ARBA" id="ARBA00023136"/>
    </source>
</evidence>
<evidence type="ECO:0000256" key="5">
    <source>
        <dbReference type="ARBA" id="ARBA00023040"/>
    </source>
</evidence>
<dbReference type="CDD" id="cd00637">
    <property type="entry name" value="7tm_classA_rhodopsin-like"/>
    <property type="match status" value="1"/>
</dbReference>
<keyword evidence="7 11" id="KW-0675">Receptor</keyword>
<dbReference type="AlphaFoldDB" id="A0A210R1Z5"/>
<dbReference type="GO" id="GO:0042277">
    <property type="term" value="F:peptide binding"/>
    <property type="evidence" value="ECO:0007669"/>
    <property type="project" value="TreeGrafter"/>
</dbReference>
<comment type="caution">
    <text evidence="11">The sequence shown here is derived from an EMBL/GenBank/DDBJ whole genome shotgun (WGS) entry which is preliminary data.</text>
</comment>
<comment type="subcellular location">
    <subcellularLocation>
        <location evidence="1">Cell membrane</location>
        <topology evidence="1">Multi-pass membrane protein</topology>
    </subcellularLocation>
</comment>
<evidence type="ECO:0000256" key="9">
    <source>
        <dbReference type="SAM" id="Phobius"/>
    </source>
</evidence>
<dbReference type="PROSITE" id="PS50262">
    <property type="entry name" value="G_PROTEIN_RECEP_F1_2"/>
    <property type="match status" value="1"/>
</dbReference>
<dbReference type="SUPFAM" id="SSF81321">
    <property type="entry name" value="Family A G protein-coupled receptor-like"/>
    <property type="match status" value="1"/>
</dbReference>
<evidence type="ECO:0000259" key="10">
    <source>
        <dbReference type="PROSITE" id="PS50262"/>
    </source>
</evidence>
<dbReference type="Proteomes" id="UP000242188">
    <property type="component" value="Unassembled WGS sequence"/>
</dbReference>
<dbReference type="OrthoDB" id="6104386at2759"/>
<feature type="transmembrane region" description="Helical" evidence="9">
    <location>
        <begin position="246"/>
        <end position="268"/>
    </location>
</feature>
<dbReference type="PANTHER" id="PTHR24229:SF40">
    <property type="entry name" value="ALLATOSTATIN C RECEPTOR 1-RELATED"/>
    <property type="match status" value="1"/>
</dbReference>
<evidence type="ECO:0000313" key="11">
    <source>
        <dbReference type="EMBL" id="OWF54915.1"/>
    </source>
</evidence>
<dbReference type="Gene3D" id="1.20.1070.10">
    <property type="entry name" value="Rhodopsin 7-helix transmembrane proteins"/>
    <property type="match status" value="1"/>
</dbReference>
<dbReference type="Pfam" id="PF00001">
    <property type="entry name" value="7tm_1"/>
    <property type="match status" value="1"/>
</dbReference>
<keyword evidence="8" id="KW-0807">Transducer</keyword>
<evidence type="ECO:0000256" key="3">
    <source>
        <dbReference type="ARBA" id="ARBA00022692"/>
    </source>
</evidence>
<reference evidence="11 12" key="1">
    <citation type="journal article" date="2017" name="Nat. Ecol. Evol.">
        <title>Scallop genome provides insights into evolution of bilaterian karyotype and development.</title>
        <authorList>
            <person name="Wang S."/>
            <person name="Zhang J."/>
            <person name="Jiao W."/>
            <person name="Li J."/>
            <person name="Xun X."/>
            <person name="Sun Y."/>
            <person name="Guo X."/>
            <person name="Huan P."/>
            <person name="Dong B."/>
            <person name="Zhang L."/>
            <person name="Hu X."/>
            <person name="Sun X."/>
            <person name="Wang J."/>
            <person name="Zhao C."/>
            <person name="Wang Y."/>
            <person name="Wang D."/>
            <person name="Huang X."/>
            <person name="Wang R."/>
            <person name="Lv J."/>
            <person name="Li Y."/>
            <person name="Zhang Z."/>
            <person name="Liu B."/>
            <person name="Lu W."/>
            <person name="Hui Y."/>
            <person name="Liang J."/>
            <person name="Zhou Z."/>
            <person name="Hou R."/>
            <person name="Li X."/>
            <person name="Liu Y."/>
            <person name="Li H."/>
            <person name="Ning X."/>
            <person name="Lin Y."/>
            <person name="Zhao L."/>
            <person name="Xing Q."/>
            <person name="Dou J."/>
            <person name="Li Y."/>
            <person name="Mao J."/>
            <person name="Guo H."/>
            <person name="Dou H."/>
            <person name="Li T."/>
            <person name="Mu C."/>
            <person name="Jiang W."/>
            <person name="Fu Q."/>
            <person name="Fu X."/>
            <person name="Miao Y."/>
            <person name="Liu J."/>
            <person name="Yu Q."/>
            <person name="Li R."/>
            <person name="Liao H."/>
            <person name="Li X."/>
            <person name="Kong Y."/>
            <person name="Jiang Z."/>
            <person name="Chourrout D."/>
            <person name="Li R."/>
            <person name="Bao Z."/>
        </authorList>
    </citation>
    <scope>NUCLEOTIDE SEQUENCE [LARGE SCALE GENOMIC DNA]</scope>
    <source>
        <strain evidence="11 12">PY_sf001</strain>
    </source>
</reference>
<dbReference type="EMBL" id="NEDP02000837">
    <property type="protein sequence ID" value="OWF54915.1"/>
    <property type="molecule type" value="Genomic_DNA"/>
</dbReference>
<keyword evidence="5" id="KW-0297">G-protein coupled receptor</keyword>
<sequence>MVSERSSMYPAYNGTGNLTLREAFRHFMARVGHRNLSDDGDYSYDDYLTNLHNKTREYIESRGHQIDDDRELLRKHMFVVAIIICVFTVVFNLVLLLVILTSRSLRTKPLFWNIISLTISDLVVGLFVLPVRLEYTDAMTWNHGIAICKVWSVLDISHFSLSAMVLVSICSERILAKMETITSIGTQTVKMLSVVVTVFPWAFLLCVCLPVLIVGEENIRYEKMIHFGSVCNYVLESSFFIPSVTVMYILPSSVLILVVVAMMCVYVIKGTAWERLNSNTTESERRSLRMSTVASLVVGMVTIIFWFPYIVLLFVYVTCRDYTCLPSQVTSAIIFMVSISTSAVTPFLWLLIVEVRETLVSEMNPILHKIHTRLGFRKTPVEREHSTELLVDNDL</sequence>
<dbReference type="GO" id="GO:0005886">
    <property type="term" value="C:plasma membrane"/>
    <property type="evidence" value="ECO:0007669"/>
    <property type="project" value="UniProtKB-SubCell"/>
</dbReference>
<dbReference type="PANTHER" id="PTHR24229">
    <property type="entry name" value="NEUROPEPTIDES RECEPTOR"/>
    <property type="match status" value="1"/>
</dbReference>
<dbReference type="GO" id="GO:0043005">
    <property type="term" value="C:neuron projection"/>
    <property type="evidence" value="ECO:0007669"/>
    <property type="project" value="TreeGrafter"/>
</dbReference>
<keyword evidence="3 9" id="KW-0812">Transmembrane</keyword>
<feature type="transmembrane region" description="Helical" evidence="9">
    <location>
        <begin position="329"/>
        <end position="353"/>
    </location>
</feature>